<accession>A0A2Z6PVW9</accession>
<dbReference type="PANTHER" id="PTHR33116">
    <property type="entry name" value="REVERSE TRANSCRIPTASE ZINC-BINDING DOMAIN-CONTAINING PROTEIN-RELATED-RELATED"/>
    <property type="match status" value="1"/>
</dbReference>
<evidence type="ECO:0000313" key="3">
    <source>
        <dbReference type="EMBL" id="GAU51437.1"/>
    </source>
</evidence>
<proteinExistence type="predicted"/>
<dbReference type="Pfam" id="PF13966">
    <property type="entry name" value="zf-RVT"/>
    <property type="match status" value="1"/>
</dbReference>
<protein>
    <recommendedName>
        <fullName evidence="5">Reverse transcriptase domain-containing protein</fullName>
    </recommendedName>
</protein>
<feature type="domain" description="Reverse transcriptase" evidence="1">
    <location>
        <begin position="140"/>
        <end position="312"/>
    </location>
</feature>
<feature type="domain" description="Reverse transcriptase zinc-binding" evidence="2">
    <location>
        <begin position="543"/>
        <end position="630"/>
    </location>
</feature>
<dbReference type="InterPro" id="IPR043502">
    <property type="entry name" value="DNA/RNA_pol_sf"/>
</dbReference>
<name>A0A2Z6PVW9_TRISU</name>
<dbReference type="SUPFAM" id="SSF56672">
    <property type="entry name" value="DNA/RNA polymerases"/>
    <property type="match status" value="1"/>
</dbReference>
<keyword evidence="4" id="KW-1185">Reference proteome</keyword>
<dbReference type="Pfam" id="PF00078">
    <property type="entry name" value="RVT_1"/>
    <property type="match status" value="1"/>
</dbReference>
<gene>
    <name evidence="3" type="ORF">TSUD_413370</name>
</gene>
<evidence type="ECO:0000313" key="4">
    <source>
        <dbReference type="Proteomes" id="UP000242715"/>
    </source>
</evidence>
<dbReference type="Proteomes" id="UP000242715">
    <property type="component" value="Unassembled WGS sequence"/>
</dbReference>
<evidence type="ECO:0000259" key="1">
    <source>
        <dbReference type="Pfam" id="PF00078"/>
    </source>
</evidence>
<dbReference type="EMBL" id="DF975133">
    <property type="protein sequence ID" value="GAU51437.1"/>
    <property type="molecule type" value="Genomic_DNA"/>
</dbReference>
<evidence type="ECO:0000259" key="2">
    <source>
        <dbReference type="Pfam" id="PF13966"/>
    </source>
</evidence>
<dbReference type="InterPro" id="IPR026960">
    <property type="entry name" value="RVT-Znf"/>
</dbReference>
<organism evidence="3 4">
    <name type="scientific">Trifolium subterraneum</name>
    <name type="common">Subterranean clover</name>
    <dbReference type="NCBI Taxonomy" id="3900"/>
    <lineage>
        <taxon>Eukaryota</taxon>
        <taxon>Viridiplantae</taxon>
        <taxon>Streptophyta</taxon>
        <taxon>Embryophyta</taxon>
        <taxon>Tracheophyta</taxon>
        <taxon>Spermatophyta</taxon>
        <taxon>Magnoliopsida</taxon>
        <taxon>eudicotyledons</taxon>
        <taxon>Gunneridae</taxon>
        <taxon>Pentapetalae</taxon>
        <taxon>rosids</taxon>
        <taxon>fabids</taxon>
        <taxon>Fabales</taxon>
        <taxon>Fabaceae</taxon>
        <taxon>Papilionoideae</taxon>
        <taxon>50 kb inversion clade</taxon>
        <taxon>NPAAA clade</taxon>
        <taxon>Hologalegina</taxon>
        <taxon>IRL clade</taxon>
        <taxon>Trifolieae</taxon>
        <taxon>Trifolium</taxon>
    </lineage>
</organism>
<dbReference type="OrthoDB" id="1932527at2759"/>
<evidence type="ECO:0008006" key="5">
    <source>
        <dbReference type="Google" id="ProtNLM"/>
    </source>
</evidence>
<dbReference type="AlphaFoldDB" id="A0A2Z6PVW9"/>
<reference evidence="4" key="1">
    <citation type="journal article" date="2017" name="Front. Plant Sci.">
        <title>Climate Clever Clovers: New Paradigm to Reduce the Environmental Footprint of Ruminants by Breeding Low Methanogenic Forages Utilizing Haplotype Variation.</title>
        <authorList>
            <person name="Kaur P."/>
            <person name="Appels R."/>
            <person name="Bayer P.E."/>
            <person name="Keeble-Gagnere G."/>
            <person name="Wang J."/>
            <person name="Hirakawa H."/>
            <person name="Shirasawa K."/>
            <person name="Vercoe P."/>
            <person name="Stefanova K."/>
            <person name="Durmic Z."/>
            <person name="Nichols P."/>
            <person name="Revell C."/>
            <person name="Isobe S.N."/>
            <person name="Edwards D."/>
            <person name="Erskine W."/>
        </authorList>
    </citation>
    <scope>NUCLEOTIDE SEQUENCE [LARGE SCALE GENOMIC DNA]</scope>
    <source>
        <strain evidence="4">cv. Daliak</strain>
    </source>
</reference>
<dbReference type="PANTHER" id="PTHR33116:SF78">
    <property type="entry name" value="OS12G0587133 PROTEIN"/>
    <property type="match status" value="1"/>
</dbReference>
<sequence length="735" mass="84345">MDDLSRVLSSRLDSYRLNEVSTSKADAKTKRKEVLRRRAPTLSGVHMLTKRDVYLESQHYGSHHPKPRQAVFSHFASHFKATNVEWPGVDNLRFKRLSQLERSSLTKPFSEAEVKSAVWDCDSYKSPGPDGINFGFIEDFWAELRAFVKDRQILDGILIANEVVDEARKSKKDLMLFKVDFENSYDLVDWGYLDKVMGRMSFPTLWRKWIKECVCTTTASVLVNGSPIDEFPLERGLRQGDPLSPFLFLLGAEGLYVLMEAVVDRHLFEGYRIGERDPVPVSHLQFADDTLLLGVKSWVNMRALRAVLVLFETMSGLKVGKIPFLYLGLPIGGDPRRLSFWDPVLARFHNRIFWVEESLPLFWWSSSTAKVCLDLSSCLFSFFLQKLPQEYGGIGVRQLREFNLALLGEWCWRMLVDREGLWFRVLAAMYGVEGGRLREGGWRGSSWWREIARIREEGELGGGWFGEHVSKQVGDGSDTFFWTDPWVDGIPLWVDEEAWEWRRPLRVWEEEMLGDCLSLLANLSLQAHTSDRWQWQPDPIEGYTVRGAYQLLTSQVSATTDAENLVWHPQVPLKVSIFAWRLLRDRLPTKTNLVTRGIISPAVHSCVSGCGAAESTHHLFISCSTFGSLWALVCSWIDMTSVESTSLWDHFVQFVSSAGGSRARRSFLQLIWLACVWVVWTERNHRLFRGPASSSQQLLDKIKLFTFRWLKTTSATLLSNYHSWWSSPLLCMGLV</sequence>
<dbReference type="InterPro" id="IPR000477">
    <property type="entry name" value="RT_dom"/>
</dbReference>